<dbReference type="GO" id="GO:0045892">
    <property type="term" value="P:negative regulation of DNA-templated transcription"/>
    <property type="evidence" value="ECO:0007669"/>
    <property type="project" value="TreeGrafter"/>
</dbReference>
<evidence type="ECO:0000256" key="4">
    <source>
        <dbReference type="ARBA" id="ARBA00023015"/>
    </source>
</evidence>
<dbReference type="EMBL" id="LPWH01000005">
    <property type="protein sequence ID" value="POR05191.1"/>
    <property type="molecule type" value="Genomic_DNA"/>
</dbReference>
<keyword evidence="4" id="KW-0805">Transcription regulation</keyword>
<dbReference type="Pfam" id="PF01475">
    <property type="entry name" value="FUR"/>
    <property type="match status" value="1"/>
</dbReference>
<dbReference type="Gene3D" id="1.10.10.10">
    <property type="entry name" value="Winged helix-like DNA-binding domain superfamily/Winged helix DNA-binding domain"/>
    <property type="match status" value="1"/>
</dbReference>
<dbReference type="AlphaFoldDB" id="A0A2S4K0A5"/>
<evidence type="ECO:0000256" key="7">
    <source>
        <dbReference type="PIRSR" id="PIRSR602481-1"/>
    </source>
</evidence>
<evidence type="ECO:0000313" key="9">
    <source>
        <dbReference type="Proteomes" id="UP000237350"/>
    </source>
</evidence>
<comment type="similarity">
    <text evidence="1">Belongs to the Fur family.</text>
</comment>
<evidence type="ECO:0000256" key="1">
    <source>
        <dbReference type="ARBA" id="ARBA00007957"/>
    </source>
</evidence>
<comment type="cofactor">
    <cofactor evidence="7">
        <name>Zn(2+)</name>
        <dbReference type="ChEBI" id="CHEBI:29105"/>
    </cofactor>
    <text evidence="7">Binds 1 zinc ion per subunit.</text>
</comment>
<evidence type="ECO:0008006" key="10">
    <source>
        <dbReference type="Google" id="ProtNLM"/>
    </source>
</evidence>
<dbReference type="Proteomes" id="UP000237350">
    <property type="component" value="Unassembled WGS sequence"/>
</dbReference>
<keyword evidence="3 7" id="KW-0862">Zinc</keyword>
<accession>A0A2S4K0A5</accession>
<evidence type="ECO:0000313" key="8">
    <source>
        <dbReference type="EMBL" id="POR05191.1"/>
    </source>
</evidence>
<comment type="caution">
    <text evidence="8">The sequence shown here is derived from an EMBL/GenBank/DDBJ whole genome shotgun (WGS) entry which is preliminary data.</text>
</comment>
<reference evidence="9" key="1">
    <citation type="submission" date="2015-12" db="EMBL/GenBank/DDBJ databases">
        <authorList>
            <person name="Lodha T.D."/>
            <person name="Chintalapati S."/>
            <person name="Chintalapati V.R."/>
            <person name="Sravanthi T."/>
        </authorList>
    </citation>
    <scope>NUCLEOTIDE SEQUENCE [LARGE SCALE GENOMIC DNA]</scope>
    <source>
        <strain evidence="9">JC133</strain>
    </source>
</reference>
<evidence type="ECO:0000256" key="3">
    <source>
        <dbReference type="ARBA" id="ARBA00022833"/>
    </source>
</evidence>
<organism evidence="8 9">
    <name type="scientific">Alkalispirochaeta sphaeroplastigenens</name>
    <dbReference type="NCBI Taxonomy" id="1187066"/>
    <lineage>
        <taxon>Bacteria</taxon>
        <taxon>Pseudomonadati</taxon>
        <taxon>Spirochaetota</taxon>
        <taxon>Spirochaetia</taxon>
        <taxon>Spirochaetales</taxon>
        <taxon>Spirochaetaceae</taxon>
        <taxon>Alkalispirochaeta</taxon>
    </lineage>
</organism>
<dbReference type="GO" id="GO:0008270">
    <property type="term" value="F:zinc ion binding"/>
    <property type="evidence" value="ECO:0007669"/>
    <property type="project" value="TreeGrafter"/>
</dbReference>
<sequence length="142" mass="16272">MQGIVAKVRKSRQRDRIRELLEKERIHVTASWVYDQLREEFPTLSLGNVYRNLNILVRQGEVNRLPFGSTFDVYEAARKPHYHFVCERCGAIEDVAVPGSLQDQLDSLVDDASGHRLHRTTVEFHGICRACRKKATPSPDGQ</sequence>
<name>A0A2S4K0A5_9SPIO</name>
<protein>
    <recommendedName>
        <fullName evidence="10">Fur family transcriptional regulator</fullName>
    </recommendedName>
</protein>
<dbReference type="InterPro" id="IPR036390">
    <property type="entry name" value="WH_DNA-bd_sf"/>
</dbReference>
<keyword evidence="9" id="KW-1185">Reference proteome</keyword>
<dbReference type="InterPro" id="IPR036388">
    <property type="entry name" value="WH-like_DNA-bd_sf"/>
</dbReference>
<dbReference type="InterPro" id="IPR043135">
    <property type="entry name" value="Fur_C"/>
</dbReference>
<dbReference type="GO" id="GO:0000976">
    <property type="term" value="F:transcription cis-regulatory region binding"/>
    <property type="evidence" value="ECO:0007669"/>
    <property type="project" value="TreeGrafter"/>
</dbReference>
<gene>
    <name evidence="8" type="ORF">AU468_02265</name>
</gene>
<keyword evidence="5" id="KW-0238">DNA-binding</keyword>
<evidence type="ECO:0000256" key="5">
    <source>
        <dbReference type="ARBA" id="ARBA00023125"/>
    </source>
</evidence>
<feature type="binding site" evidence="7">
    <location>
        <position position="86"/>
    </location>
    <ligand>
        <name>Zn(2+)</name>
        <dbReference type="ChEBI" id="CHEBI:29105"/>
    </ligand>
</feature>
<dbReference type="GO" id="GO:1900376">
    <property type="term" value="P:regulation of secondary metabolite biosynthetic process"/>
    <property type="evidence" value="ECO:0007669"/>
    <property type="project" value="TreeGrafter"/>
</dbReference>
<dbReference type="PANTHER" id="PTHR33202">
    <property type="entry name" value="ZINC UPTAKE REGULATION PROTEIN"/>
    <property type="match status" value="1"/>
</dbReference>
<evidence type="ECO:0000256" key="6">
    <source>
        <dbReference type="ARBA" id="ARBA00023163"/>
    </source>
</evidence>
<feature type="binding site" evidence="7">
    <location>
        <position position="89"/>
    </location>
    <ligand>
        <name>Zn(2+)</name>
        <dbReference type="ChEBI" id="CHEBI:29105"/>
    </ligand>
</feature>
<dbReference type="InterPro" id="IPR002481">
    <property type="entry name" value="FUR"/>
</dbReference>
<keyword evidence="7" id="KW-0479">Metal-binding</keyword>
<dbReference type="GO" id="GO:0003700">
    <property type="term" value="F:DNA-binding transcription factor activity"/>
    <property type="evidence" value="ECO:0007669"/>
    <property type="project" value="InterPro"/>
</dbReference>
<dbReference type="PANTHER" id="PTHR33202:SF7">
    <property type="entry name" value="FERRIC UPTAKE REGULATION PROTEIN"/>
    <property type="match status" value="1"/>
</dbReference>
<dbReference type="CDD" id="cd07153">
    <property type="entry name" value="Fur_like"/>
    <property type="match status" value="1"/>
</dbReference>
<feature type="binding site" evidence="7">
    <location>
        <position position="128"/>
    </location>
    <ligand>
        <name>Zn(2+)</name>
        <dbReference type="ChEBI" id="CHEBI:29105"/>
    </ligand>
</feature>
<feature type="binding site" evidence="7">
    <location>
        <position position="131"/>
    </location>
    <ligand>
        <name>Zn(2+)</name>
        <dbReference type="ChEBI" id="CHEBI:29105"/>
    </ligand>
</feature>
<dbReference type="SUPFAM" id="SSF46785">
    <property type="entry name" value="Winged helix' DNA-binding domain"/>
    <property type="match status" value="1"/>
</dbReference>
<keyword evidence="2" id="KW-0678">Repressor</keyword>
<proteinExistence type="inferred from homology"/>
<keyword evidence="6" id="KW-0804">Transcription</keyword>
<evidence type="ECO:0000256" key="2">
    <source>
        <dbReference type="ARBA" id="ARBA00022491"/>
    </source>
</evidence>
<dbReference type="Gene3D" id="3.30.1490.190">
    <property type="match status" value="1"/>
</dbReference>